<evidence type="ECO:0000256" key="5">
    <source>
        <dbReference type="ARBA" id="ARBA00022764"/>
    </source>
</evidence>
<dbReference type="GO" id="GO:0020037">
    <property type="term" value="F:heme binding"/>
    <property type="evidence" value="ECO:0007669"/>
    <property type="project" value="InterPro"/>
</dbReference>
<dbReference type="KEGG" id="doe:DENOEST_3498"/>
<feature type="binding site" description="covalent" evidence="8">
    <location>
        <position position="137"/>
    </location>
    <ligand>
        <name>heme c</name>
        <dbReference type="ChEBI" id="CHEBI:61717"/>
        <label>2</label>
    </ligand>
</feature>
<dbReference type="Gene3D" id="1.10.760.10">
    <property type="entry name" value="Cytochrome c-like domain"/>
    <property type="match status" value="2"/>
</dbReference>
<dbReference type="GO" id="GO:0009055">
    <property type="term" value="F:electron transfer activity"/>
    <property type="evidence" value="ECO:0007669"/>
    <property type="project" value="InterPro"/>
</dbReference>
<dbReference type="InterPro" id="IPR036909">
    <property type="entry name" value="Cyt_c-like_dom_sf"/>
</dbReference>
<keyword evidence="3 8" id="KW-0349">Heme</keyword>
<evidence type="ECO:0000256" key="6">
    <source>
        <dbReference type="ARBA" id="ARBA00022982"/>
    </source>
</evidence>
<keyword evidence="10" id="KW-0732">Signal</keyword>
<feature type="binding site" description="covalent" evidence="8">
    <location>
        <position position="36"/>
    </location>
    <ligand>
        <name>heme c</name>
        <dbReference type="ChEBI" id="CHEBI:61717"/>
        <label>1</label>
    </ligand>
</feature>
<dbReference type="InterPro" id="IPR050597">
    <property type="entry name" value="Cytochrome_c_Oxidase_Subunit"/>
</dbReference>
<dbReference type="GO" id="GO:0005506">
    <property type="term" value="F:iron ion binding"/>
    <property type="evidence" value="ECO:0007669"/>
    <property type="project" value="InterPro"/>
</dbReference>
<feature type="binding site" description="covalent" evidence="8">
    <location>
        <position position="39"/>
    </location>
    <ligand>
        <name>heme c</name>
        <dbReference type="ChEBI" id="CHEBI:61717"/>
        <label>1</label>
    </ligand>
</feature>
<dbReference type="Pfam" id="PF00034">
    <property type="entry name" value="Cytochrom_C"/>
    <property type="match status" value="2"/>
</dbReference>
<keyword evidence="5" id="KW-0574">Periplasm</keyword>
<dbReference type="PANTHER" id="PTHR33751">
    <property type="entry name" value="CBB3-TYPE CYTOCHROME C OXIDASE SUBUNIT FIXP"/>
    <property type="match status" value="1"/>
</dbReference>
<dbReference type="Proteomes" id="UP000515733">
    <property type="component" value="Chromosome"/>
</dbReference>
<keyword evidence="13" id="KW-1185">Reference proteome</keyword>
<protein>
    <submittedName>
        <fullName evidence="12">Cytochrome c4</fullName>
    </submittedName>
</protein>
<evidence type="ECO:0000256" key="4">
    <source>
        <dbReference type="ARBA" id="ARBA00022723"/>
    </source>
</evidence>
<feature type="binding site" description="covalent" evidence="8">
    <location>
        <position position="134"/>
    </location>
    <ligand>
        <name>heme c</name>
        <dbReference type="ChEBI" id="CHEBI:61717"/>
        <label>2</label>
    </ligand>
</feature>
<evidence type="ECO:0000256" key="7">
    <source>
        <dbReference type="ARBA" id="ARBA00023004"/>
    </source>
</evidence>
<evidence type="ECO:0000256" key="1">
    <source>
        <dbReference type="ARBA" id="ARBA00004418"/>
    </source>
</evidence>
<keyword evidence="7 9" id="KW-0408">Iron</keyword>
<dbReference type="InterPro" id="IPR024167">
    <property type="entry name" value="Cytochrome_c4-like"/>
</dbReference>
<dbReference type="PROSITE" id="PS51007">
    <property type="entry name" value="CYTC"/>
    <property type="match status" value="2"/>
</dbReference>
<reference evidence="12 13" key="1">
    <citation type="submission" date="2020-03" db="EMBL/GenBank/DDBJ databases">
        <authorList>
            <consortium name="Genoscope - CEA"/>
            <person name="William W."/>
        </authorList>
    </citation>
    <scope>NUCLEOTIDE SEQUENCE [LARGE SCALE GENOMIC DNA]</scope>
    <source>
        <strain evidence="13">DSM 16959</strain>
    </source>
</reference>
<feature type="binding site" description="axial binding residue" evidence="9">
    <location>
        <position position="138"/>
    </location>
    <ligand>
        <name>heme c</name>
        <dbReference type="ChEBI" id="CHEBI:61717"/>
        <label>2</label>
    </ligand>
    <ligandPart>
        <name>Fe</name>
        <dbReference type="ChEBI" id="CHEBI:18248"/>
    </ligandPart>
</feature>
<feature type="binding site" description="axial binding residue" evidence="9">
    <location>
        <position position="40"/>
    </location>
    <ligand>
        <name>heme c</name>
        <dbReference type="ChEBI" id="CHEBI:61717"/>
        <label>1</label>
    </ligand>
    <ligandPart>
        <name>Fe</name>
        <dbReference type="ChEBI" id="CHEBI:18248"/>
    </ligandPart>
</feature>
<evidence type="ECO:0000256" key="8">
    <source>
        <dbReference type="PIRSR" id="PIRSR000005-1"/>
    </source>
</evidence>
<evidence type="ECO:0000313" key="13">
    <source>
        <dbReference type="Proteomes" id="UP000515733"/>
    </source>
</evidence>
<feature type="chain" id="PRO_5027997305" evidence="10">
    <location>
        <begin position="23"/>
        <end position="215"/>
    </location>
</feature>
<evidence type="ECO:0000256" key="3">
    <source>
        <dbReference type="ARBA" id="ARBA00022617"/>
    </source>
</evidence>
<evidence type="ECO:0000256" key="2">
    <source>
        <dbReference type="ARBA" id="ARBA00022448"/>
    </source>
</evidence>
<feature type="binding site" description="axial binding residue" evidence="9">
    <location>
        <position position="191"/>
    </location>
    <ligand>
        <name>heme c</name>
        <dbReference type="ChEBI" id="CHEBI:61717"/>
        <label>2</label>
    </ligand>
    <ligandPart>
        <name>Fe</name>
        <dbReference type="ChEBI" id="CHEBI:18248"/>
    </ligandPart>
</feature>
<keyword evidence="2" id="KW-0813">Transport</keyword>
<comment type="PTM">
    <text evidence="8">Binds 2 heme c groups covalently per subunit.</text>
</comment>
<keyword evidence="4 9" id="KW-0479">Metal-binding</keyword>
<dbReference type="EMBL" id="LR778301">
    <property type="protein sequence ID" value="CAB1370652.1"/>
    <property type="molecule type" value="Genomic_DNA"/>
</dbReference>
<dbReference type="RefSeq" id="WP_170228086.1">
    <property type="nucleotide sequence ID" value="NZ_LR778301.1"/>
</dbReference>
<proteinExistence type="predicted"/>
<accession>A0A6S6YSZ7</accession>
<dbReference type="InterPro" id="IPR009056">
    <property type="entry name" value="Cyt_c-like_dom"/>
</dbReference>
<comment type="subcellular location">
    <subcellularLocation>
        <location evidence="1">Periplasm</location>
    </subcellularLocation>
</comment>
<gene>
    <name evidence="12" type="ORF">DENOEST_3498</name>
</gene>
<dbReference type="PIRSF" id="PIRSF000005">
    <property type="entry name" value="Cytochrome_c4"/>
    <property type="match status" value="1"/>
</dbReference>
<dbReference type="SUPFAM" id="SSF46626">
    <property type="entry name" value="Cytochrome c"/>
    <property type="match status" value="2"/>
</dbReference>
<sequence length="215" mass="22586">MARIISFLAVVVFALTTHPALAAGNPESGQKKAAACMGCHGPDGNSMLETWPKLAGQLPEYIATQLQAFKSGKRDNEQMTPQARLVAEVDIPDLAAYFASQKVKPTAAAKPALLAQGERIFTQGKGRPTVVAACMGCHGQDGAGNHNWGGTMTLPPTVLAPAIGGQHAAYLVAQLKAYKTGKRATDTASVMRDVASRLEEGDILAVAEYASTLKR</sequence>
<dbReference type="AlphaFoldDB" id="A0A6S6YSZ7"/>
<feature type="domain" description="Cytochrome c" evidence="11">
    <location>
        <begin position="24"/>
        <end position="102"/>
    </location>
</feature>
<name>A0A6S6YSZ7_9PROT</name>
<feature type="binding site" description="axial binding residue" evidence="9">
    <location>
        <position position="79"/>
    </location>
    <ligand>
        <name>heme c</name>
        <dbReference type="ChEBI" id="CHEBI:61717"/>
        <label>1</label>
    </ligand>
    <ligandPart>
        <name>Fe</name>
        <dbReference type="ChEBI" id="CHEBI:18248"/>
    </ligandPart>
</feature>
<feature type="signal peptide" evidence="10">
    <location>
        <begin position="1"/>
        <end position="22"/>
    </location>
</feature>
<feature type="domain" description="Cytochrome c" evidence="11">
    <location>
        <begin position="112"/>
        <end position="214"/>
    </location>
</feature>
<evidence type="ECO:0000259" key="11">
    <source>
        <dbReference type="PROSITE" id="PS51007"/>
    </source>
</evidence>
<evidence type="ECO:0000256" key="9">
    <source>
        <dbReference type="PIRSR" id="PIRSR000005-2"/>
    </source>
</evidence>
<evidence type="ECO:0000313" key="12">
    <source>
        <dbReference type="EMBL" id="CAB1370652.1"/>
    </source>
</evidence>
<evidence type="ECO:0000256" key="10">
    <source>
        <dbReference type="SAM" id="SignalP"/>
    </source>
</evidence>
<organism evidence="12 13">
    <name type="scientific">Denitratisoma oestradiolicum</name>
    <dbReference type="NCBI Taxonomy" id="311182"/>
    <lineage>
        <taxon>Bacteria</taxon>
        <taxon>Pseudomonadati</taxon>
        <taxon>Pseudomonadota</taxon>
        <taxon>Betaproteobacteria</taxon>
        <taxon>Nitrosomonadales</taxon>
        <taxon>Sterolibacteriaceae</taxon>
        <taxon>Denitratisoma</taxon>
    </lineage>
</organism>
<dbReference type="PANTHER" id="PTHR33751:SF9">
    <property type="entry name" value="CYTOCHROME C4"/>
    <property type="match status" value="1"/>
</dbReference>
<dbReference type="GO" id="GO:0042597">
    <property type="term" value="C:periplasmic space"/>
    <property type="evidence" value="ECO:0007669"/>
    <property type="project" value="UniProtKB-SubCell"/>
</dbReference>
<keyword evidence="6" id="KW-0249">Electron transport</keyword>